<protein>
    <submittedName>
        <fullName evidence="1">Uncharacterized protein</fullName>
    </submittedName>
</protein>
<reference evidence="1" key="1">
    <citation type="journal article" date="2021" name="Proc. Natl. Acad. Sci. U.S.A.">
        <title>A Catalog of Tens of Thousands of Viruses from Human Metagenomes Reveals Hidden Associations with Chronic Diseases.</title>
        <authorList>
            <person name="Tisza M.J."/>
            <person name="Buck C.B."/>
        </authorList>
    </citation>
    <scope>NUCLEOTIDE SEQUENCE</scope>
    <source>
        <strain evidence="1">CtYsL76</strain>
    </source>
</reference>
<sequence length="32" mass="3926">MLYSQKLRVGLKEMEVTMQFRNVQEYDGDFRN</sequence>
<evidence type="ECO:0000313" key="1">
    <source>
        <dbReference type="EMBL" id="DAE20112.1"/>
    </source>
</evidence>
<dbReference type="EMBL" id="BK015689">
    <property type="protein sequence ID" value="DAE20112.1"/>
    <property type="molecule type" value="Genomic_DNA"/>
</dbReference>
<proteinExistence type="predicted"/>
<accession>A0A8S5QM09</accession>
<name>A0A8S5QM09_9CAUD</name>
<organism evidence="1">
    <name type="scientific">CrAss-like virus sp. ctYsL76</name>
    <dbReference type="NCBI Taxonomy" id="2826826"/>
    <lineage>
        <taxon>Viruses</taxon>
        <taxon>Duplodnaviria</taxon>
        <taxon>Heunggongvirae</taxon>
        <taxon>Uroviricota</taxon>
        <taxon>Caudoviricetes</taxon>
        <taxon>Crassvirales</taxon>
    </lineage>
</organism>